<dbReference type="GO" id="GO:0009399">
    <property type="term" value="P:nitrogen fixation"/>
    <property type="evidence" value="ECO:0007669"/>
    <property type="project" value="InterPro"/>
</dbReference>
<reference evidence="6 7" key="1">
    <citation type="submission" date="2019-09" db="EMBL/GenBank/DDBJ databases">
        <title>Draft genome sequencing and comparative genomics of hatchery-associated Vibrios.</title>
        <authorList>
            <person name="Kehlet-Delgado H."/>
            <person name="Mueller R.S."/>
        </authorList>
    </citation>
    <scope>NUCLEOTIDE SEQUENCE [LARGE SCALE GENOMIC DNA]</scope>
    <source>
        <strain evidence="6 7">09-121-3</strain>
    </source>
</reference>
<dbReference type="AlphaFoldDB" id="A0AAP7DC51"/>
<name>A0AAP7DC51_9VIBR</name>
<dbReference type="Pfam" id="PF03206">
    <property type="entry name" value="NifW"/>
    <property type="match status" value="1"/>
</dbReference>
<accession>A0AAP7DC51</accession>
<keyword evidence="5" id="KW-0535">Nitrogen fixation</keyword>
<protein>
    <recommendedName>
        <fullName evidence="4">Nitrogenase-stabilizing/protective protein NifW</fullName>
    </recommendedName>
</protein>
<sequence>MSDAEIQRKIAQLSSIEEALDYFEIGYDPAFISEYRTPLVKRFNGYLIMVKPEDWFAARRCLKSAYCKIQRSRLDPHSRSACRGCTTCQRR</sequence>
<evidence type="ECO:0000256" key="1">
    <source>
        <dbReference type="ARBA" id="ARBA00002247"/>
    </source>
</evidence>
<comment type="similarity">
    <text evidence="2">Belongs to the NifW family.</text>
</comment>
<comment type="subunit">
    <text evidence="3">Homotrimer; associates with NifD.</text>
</comment>
<evidence type="ECO:0000313" key="6">
    <source>
        <dbReference type="EMBL" id="NOJ21671.1"/>
    </source>
</evidence>
<gene>
    <name evidence="6" type="ORF">F0238_02890</name>
</gene>
<comment type="function">
    <text evidence="1">May protect the nitrogenase Fe-Mo protein from oxidative damage.</text>
</comment>
<dbReference type="EMBL" id="VTXP01000001">
    <property type="protein sequence ID" value="NOJ21671.1"/>
    <property type="molecule type" value="Genomic_DNA"/>
</dbReference>
<evidence type="ECO:0000256" key="3">
    <source>
        <dbReference type="ARBA" id="ARBA00011284"/>
    </source>
</evidence>
<evidence type="ECO:0000256" key="2">
    <source>
        <dbReference type="ARBA" id="ARBA00008351"/>
    </source>
</evidence>
<evidence type="ECO:0000256" key="5">
    <source>
        <dbReference type="ARBA" id="ARBA00023231"/>
    </source>
</evidence>
<dbReference type="RefSeq" id="WP_171351776.1">
    <property type="nucleotide sequence ID" value="NZ_VTXP01000001.1"/>
</dbReference>
<organism evidence="6 7">
    <name type="scientific">Vibrio coralliilyticus</name>
    <dbReference type="NCBI Taxonomy" id="190893"/>
    <lineage>
        <taxon>Bacteria</taxon>
        <taxon>Pseudomonadati</taxon>
        <taxon>Pseudomonadota</taxon>
        <taxon>Gammaproteobacteria</taxon>
        <taxon>Vibrionales</taxon>
        <taxon>Vibrionaceae</taxon>
        <taxon>Vibrio</taxon>
    </lineage>
</organism>
<evidence type="ECO:0000256" key="4">
    <source>
        <dbReference type="ARBA" id="ARBA00016274"/>
    </source>
</evidence>
<comment type="caution">
    <text evidence="6">The sequence shown here is derived from an EMBL/GenBank/DDBJ whole genome shotgun (WGS) entry which is preliminary data.</text>
</comment>
<dbReference type="InterPro" id="IPR004893">
    <property type="entry name" value="NifW"/>
</dbReference>
<evidence type="ECO:0000313" key="7">
    <source>
        <dbReference type="Proteomes" id="UP000576645"/>
    </source>
</evidence>
<proteinExistence type="inferred from homology"/>
<dbReference type="Proteomes" id="UP000576645">
    <property type="component" value="Unassembled WGS sequence"/>
</dbReference>